<name>X1UM75_9ZZZZ</name>
<comment type="caution">
    <text evidence="1">The sequence shown here is derived from an EMBL/GenBank/DDBJ whole genome shotgun (WGS) entry which is preliminary data.</text>
</comment>
<dbReference type="AlphaFoldDB" id="X1UM75"/>
<proteinExistence type="predicted"/>
<feature type="non-terminal residue" evidence="1">
    <location>
        <position position="1"/>
    </location>
</feature>
<gene>
    <name evidence="1" type="ORF">S12H4_56673</name>
</gene>
<organism evidence="1">
    <name type="scientific">marine sediment metagenome</name>
    <dbReference type="NCBI Taxonomy" id="412755"/>
    <lineage>
        <taxon>unclassified sequences</taxon>
        <taxon>metagenomes</taxon>
        <taxon>ecological metagenomes</taxon>
    </lineage>
</organism>
<sequence length="93" mass="10218">GIALMALFWIGGDWIVSLFLKNPENLEGGKHLSALTPEQLAEAREYVLQSCVVIGVYIVIENIRCLLYGVLRAAGDTLFILLLSVTATWSILL</sequence>
<accession>X1UM75</accession>
<reference evidence="1" key="1">
    <citation type="journal article" date="2014" name="Front. Microbiol.">
        <title>High frequency of phylogenetically diverse reductive dehalogenase-homologous genes in deep subseafloor sedimentary metagenomes.</title>
        <authorList>
            <person name="Kawai M."/>
            <person name="Futagami T."/>
            <person name="Toyoda A."/>
            <person name="Takaki Y."/>
            <person name="Nishi S."/>
            <person name="Hori S."/>
            <person name="Arai W."/>
            <person name="Tsubouchi T."/>
            <person name="Morono Y."/>
            <person name="Uchiyama I."/>
            <person name="Ito T."/>
            <person name="Fujiyama A."/>
            <person name="Inagaki F."/>
            <person name="Takami H."/>
        </authorList>
    </citation>
    <scope>NUCLEOTIDE SEQUENCE</scope>
    <source>
        <strain evidence="1">Expedition CK06-06</strain>
    </source>
</reference>
<dbReference type="EMBL" id="BARW01036527">
    <property type="protein sequence ID" value="GAJ18568.1"/>
    <property type="molecule type" value="Genomic_DNA"/>
</dbReference>
<evidence type="ECO:0000313" key="1">
    <source>
        <dbReference type="EMBL" id="GAJ18568.1"/>
    </source>
</evidence>
<protein>
    <submittedName>
        <fullName evidence="1">Uncharacterized protein</fullName>
    </submittedName>
</protein>